<sequence length="349" mass="39064">MSTIDIRAAALHIDAKTLSSTDGLERDLSKFLEGLDNFAESTHLKIVSKRVVAPLTSESELERTLKTLYERAESQGINYVGIPLGHWDPSTLYEALLTYPRLFLSVEYGPGSESDILKVFRVFSESSYMLATRFAVSFGQRVQTPYFPATQSKENGVSLSLLYVEQFKKGALLESLLERLKEMQRQAEASWDSFLGVDLSISPWMERSVASLVEEISGITFTLPGTIAAIRELNRRIEYLASHVKTTGFNEVMLPLAEDNRLKELARIGQLRFSHLLNYASYCVAGLDMVVIPDTSEDTVLLGLLRDLWDIHLLKRRPLGMRLILAPAEDGSDIDLGMFGKTPVLSPLR</sequence>
<proteinExistence type="predicted"/>
<organism evidence="1 2">
    <name type="scientific">Infirmifilum lucidum</name>
    <dbReference type="NCBI Taxonomy" id="2776706"/>
    <lineage>
        <taxon>Archaea</taxon>
        <taxon>Thermoproteota</taxon>
        <taxon>Thermoprotei</taxon>
        <taxon>Thermofilales</taxon>
        <taxon>Thermofilaceae</taxon>
        <taxon>Infirmifilum</taxon>
    </lineage>
</organism>
<keyword evidence="2" id="KW-1185">Reference proteome</keyword>
<dbReference type="EMBL" id="CP062310">
    <property type="protein sequence ID" value="QOJ78079.1"/>
    <property type="molecule type" value="Genomic_DNA"/>
</dbReference>
<dbReference type="KEGG" id="thel:IG193_04610"/>
<dbReference type="PANTHER" id="PTHR37560:SF2">
    <property type="entry name" value="DUF711 DOMAIN-CONTAINING PROTEIN"/>
    <property type="match status" value="1"/>
</dbReference>
<dbReference type="InterPro" id="IPR007841">
    <property type="entry name" value="UPF0210"/>
</dbReference>
<dbReference type="Pfam" id="PF05167">
    <property type="entry name" value="DUF711"/>
    <property type="match status" value="1"/>
</dbReference>
<dbReference type="SUPFAM" id="SSF51998">
    <property type="entry name" value="PFL-like glycyl radical enzymes"/>
    <property type="match status" value="1"/>
</dbReference>
<protein>
    <submittedName>
        <fullName evidence="1">DUF711 family protein</fullName>
    </submittedName>
</protein>
<dbReference type="Proteomes" id="UP000594121">
    <property type="component" value="Chromosome"/>
</dbReference>
<evidence type="ECO:0000313" key="2">
    <source>
        <dbReference type="Proteomes" id="UP000594121"/>
    </source>
</evidence>
<reference evidence="1 2" key="1">
    <citation type="submission" date="2020-10" db="EMBL/GenBank/DDBJ databases">
        <title>Thermofilum lucidum 3507LT sp. nov. a novel member of Thermofilaceae family isolated from Chile hot spring, and proposal of description order Thermofilales.</title>
        <authorList>
            <person name="Zayulina K.S."/>
            <person name="Elcheninov A.G."/>
            <person name="Toshchakov S.V."/>
            <person name="Kublanov I.V."/>
        </authorList>
    </citation>
    <scope>NUCLEOTIDE SEQUENCE [LARGE SCALE GENOMIC DNA]</scope>
    <source>
        <strain evidence="1 2">3507LT</strain>
    </source>
</reference>
<accession>A0A7L9FEB8</accession>
<dbReference type="AlphaFoldDB" id="A0A7L9FEB8"/>
<dbReference type="RefSeq" id="WP_192818052.1">
    <property type="nucleotide sequence ID" value="NZ_CP062310.1"/>
</dbReference>
<name>A0A7L9FEB8_9CREN</name>
<dbReference type="InParanoid" id="A0A7L9FEB8"/>
<dbReference type="PANTHER" id="PTHR37560">
    <property type="entry name" value="UPF0210 PROTEIN SPR0218"/>
    <property type="match status" value="1"/>
</dbReference>
<dbReference type="GeneID" id="59149152"/>
<gene>
    <name evidence="1" type="ORF">IG193_04610</name>
</gene>
<evidence type="ECO:0000313" key="1">
    <source>
        <dbReference type="EMBL" id="QOJ78079.1"/>
    </source>
</evidence>
<dbReference type="Gene3D" id="3.20.70.20">
    <property type="match status" value="1"/>
</dbReference>